<dbReference type="InterPro" id="IPR001878">
    <property type="entry name" value="Znf_CCHC"/>
</dbReference>
<evidence type="ECO:0000313" key="4">
    <source>
        <dbReference type="Proteomes" id="UP000716291"/>
    </source>
</evidence>
<dbReference type="OrthoDB" id="2287232at2759"/>
<comment type="caution">
    <text evidence="3">The sequence shown here is derived from an EMBL/GenBank/DDBJ whole genome shotgun (WGS) entry which is preliminary data.</text>
</comment>
<evidence type="ECO:0000313" key="3">
    <source>
        <dbReference type="EMBL" id="KAG1286995.1"/>
    </source>
</evidence>
<gene>
    <name evidence="3" type="ORF">G6F64_014158</name>
</gene>
<dbReference type="SUPFAM" id="SSF57756">
    <property type="entry name" value="Retrovirus zinc finger-like domains"/>
    <property type="match status" value="1"/>
</dbReference>
<accession>A0A9P6WUL9</accession>
<feature type="domain" description="CCHC-type" evidence="2">
    <location>
        <begin position="81"/>
        <end position="97"/>
    </location>
</feature>
<evidence type="ECO:0000256" key="1">
    <source>
        <dbReference type="SAM" id="MobiDB-lite"/>
    </source>
</evidence>
<dbReference type="AlphaFoldDB" id="A0A9P6WUL9"/>
<keyword evidence="4" id="KW-1185">Reference proteome</keyword>
<dbReference type="Proteomes" id="UP000716291">
    <property type="component" value="Unassembled WGS sequence"/>
</dbReference>
<dbReference type="GO" id="GO:0008270">
    <property type="term" value="F:zinc ion binding"/>
    <property type="evidence" value="ECO:0007669"/>
    <property type="project" value="InterPro"/>
</dbReference>
<dbReference type="Gene3D" id="4.10.60.10">
    <property type="entry name" value="Zinc finger, CCHC-type"/>
    <property type="match status" value="1"/>
</dbReference>
<dbReference type="EMBL" id="JAANQT010007444">
    <property type="protein sequence ID" value="KAG1286995.1"/>
    <property type="molecule type" value="Genomic_DNA"/>
</dbReference>
<dbReference type="GO" id="GO:0003676">
    <property type="term" value="F:nucleic acid binding"/>
    <property type="evidence" value="ECO:0007669"/>
    <property type="project" value="InterPro"/>
</dbReference>
<dbReference type="SMART" id="SM00343">
    <property type="entry name" value="ZnF_C2HC"/>
    <property type="match status" value="2"/>
</dbReference>
<feature type="domain" description="CCHC-type" evidence="2">
    <location>
        <begin position="103"/>
        <end position="119"/>
    </location>
</feature>
<reference evidence="3" key="1">
    <citation type="journal article" date="2020" name="Microb. Genom.">
        <title>Genetic diversity of clinical and environmental Mucorales isolates obtained from an investigation of mucormycosis cases among solid organ transplant recipients.</title>
        <authorList>
            <person name="Nguyen M.H."/>
            <person name="Kaul D."/>
            <person name="Muto C."/>
            <person name="Cheng S.J."/>
            <person name="Richter R.A."/>
            <person name="Bruno V.M."/>
            <person name="Liu G."/>
            <person name="Beyhan S."/>
            <person name="Sundermann A.J."/>
            <person name="Mounaud S."/>
            <person name="Pasculle A.W."/>
            <person name="Nierman W.C."/>
            <person name="Driscoll E."/>
            <person name="Cumbie R."/>
            <person name="Clancy C.J."/>
            <person name="Dupont C.L."/>
        </authorList>
    </citation>
    <scope>NUCLEOTIDE SEQUENCE</scope>
    <source>
        <strain evidence="3">GL11</strain>
    </source>
</reference>
<proteinExistence type="predicted"/>
<sequence>MRYNLSSFGTIIDCGKVCGLADLYSGQGYAVLEVHKQGPHRSNLTHVVPWKLTPVSRNPDETRLQPSEVEVFATWNSMAPYCRYCHGNDHAIIDCTKRLANISCYNCHAFGHKAKGCSRRNDPSPQVTANKKARKTPNTPKRVS</sequence>
<feature type="region of interest" description="Disordered" evidence="1">
    <location>
        <begin position="114"/>
        <end position="144"/>
    </location>
</feature>
<name>A0A9P6WUL9_RHIOR</name>
<evidence type="ECO:0000259" key="2">
    <source>
        <dbReference type="SMART" id="SM00343"/>
    </source>
</evidence>
<organism evidence="3 4">
    <name type="scientific">Rhizopus oryzae</name>
    <name type="common">Mucormycosis agent</name>
    <name type="synonym">Rhizopus arrhizus var. delemar</name>
    <dbReference type="NCBI Taxonomy" id="64495"/>
    <lineage>
        <taxon>Eukaryota</taxon>
        <taxon>Fungi</taxon>
        <taxon>Fungi incertae sedis</taxon>
        <taxon>Mucoromycota</taxon>
        <taxon>Mucoromycotina</taxon>
        <taxon>Mucoromycetes</taxon>
        <taxon>Mucorales</taxon>
        <taxon>Mucorineae</taxon>
        <taxon>Rhizopodaceae</taxon>
        <taxon>Rhizopus</taxon>
    </lineage>
</organism>
<dbReference type="InterPro" id="IPR036875">
    <property type="entry name" value="Znf_CCHC_sf"/>
</dbReference>
<protein>
    <recommendedName>
        <fullName evidence="2">CCHC-type domain-containing protein</fullName>
    </recommendedName>
</protein>